<proteinExistence type="predicted"/>
<feature type="transmembrane region" description="Helical" evidence="1">
    <location>
        <begin position="45"/>
        <end position="64"/>
    </location>
</feature>
<evidence type="ECO:0000313" key="3">
    <source>
        <dbReference type="Proteomes" id="UP001526201"/>
    </source>
</evidence>
<organism evidence="2 3">
    <name type="scientific">Mycolicibacterium komossense</name>
    <dbReference type="NCBI Taxonomy" id="1779"/>
    <lineage>
        <taxon>Bacteria</taxon>
        <taxon>Bacillati</taxon>
        <taxon>Actinomycetota</taxon>
        <taxon>Actinomycetes</taxon>
        <taxon>Mycobacteriales</taxon>
        <taxon>Mycobacteriaceae</taxon>
        <taxon>Mycolicibacterium</taxon>
    </lineage>
</organism>
<dbReference type="RefSeq" id="WP_264071940.1">
    <property type="nucleotide sequence ID" value="NZ_JACKTY010000051.1"/>
</dbReference>
<name>A0ABT3CM76_9MYCO</name>
<evidence type="ECO:0008006" key="4">
    <source>
        <dbReference type="Google" id="ProtNLM"/>
    </source>
</evidence>
<feature type="transmembrane region" description="Helical" evidence="1">
    <location>
        <begin position="21"/>
        <end position="39"/>
    </location>
</feature>
<protein>
    <recommendedName>
        <fullName evidence="4">Holin</fullName>
    </recommendedName>
</protein>
<dbReference type="Proteomes" id="UP001526201">
    <property type="component" value="Unassembled WGS sequence"/>
</dbReference>
<reference evidence="2 3" key="1">
    <citation type="journal article" date="2022" name="BMC Genomics">
        <title>Comparative genome analysis of mycobacteria focusing on tRNA and non-coding RNA.</title>
        <authorList>
            <person name="Behra P.R.K."/>
            <person name="Pettersson B.M.F."/>
            <person name="Ramesh M."/>
            <person name="Das S."/>
            <person name="Dasgupta S."/>
            <person name="Kirsebom L.A."/>
        </authorList>
    </citation>
    <scope>NUCLEOTIDE SEQUENCE [LARGE SCALE GENOMIC DNA]</scope>
    <source>
        <strain evidence="2 3">DSM 44078</strain>
    </source>
</reference>
<evidence type="ECO:0000313" key="2">
    <source>
        <dbReference type="EMBL" id="MCV7230654.1"/>
    </source>
</evidence>
<sequence length="85" mass="8396">MGDLFTQKFWKDAAERTVSSAAQGFIVGGGLAGAAAATGQVTLIGFPWLAAAGGAGGMALLTFVKSLAAARVGDDHSASLVNLDA</sequence>
<keyword evidence="1" id="KW-0812">Transmembrane</keyword>
<accession>A0ABT3CM76</accession>
<gene>
    <name evidence="2" type="ORF">H7J73_32070</name>
</gene>
<dbReference type="EMBL" id="JACKTY010000051">
    <property type="protein sequence ID" value="MCV7230654.1"/>
    <property type="molecule type" value="Genomic_DNA"/>
</dbReference>
<evidence type="ECO:0000256" key="1">
    <source>
        <dbReference type="SAM" id="Phobius"/>
    </source>
</evidence>
<dbReference type="InterPro" id="IPR020109">
    <property type="entry name" value="Holin_r1t"/>
</dbReference>
<keyword evidence="1" id="KW-0472">Membrane</keyword>
<keyword evidence="1" id="KW-1133">Transmembrane helix</keyword>
<keyword evidence="3" id="KW-1185">Reference proteome</keyword>
<dbReference type="Pfam" id="PF16945">
    <property type="entry name" value="Phage_r1t_holin"/>
    <property type="match status" value="1"/>
</dbReference>
<comment type="caution">
    <text evidence="2">The sequence shown here is derived from an EMBL/GenBank/DDBJ whole genome shotgun (WGS) entry which is preliminary data.</text>
</comment>